<sequence>MGHKIVFASFSAILCDLYSAPDNSPEVYNIMTDLGRIRVQARAVKRVFKWMYTGRIKLGKYGCDIKKLAEQLNVKFLLKFIARAPLEHAGDLPPVRQNPTEALKKEKERKLRGLGPAALVKKTSEMSSNVEMTNEEVATLAKQAAVKLGGKSSADALVEQIEKEEMDEKERKKIVLIRIPPPPPAFE</sequence>
<feature type="chain" id="PRO_5008898744" description="BTB domain-containing protein" evidence="1">
    <location>
        <begin position="20"/>
        <end position="187"/>
    </location>
</feature>
<dbReference type="InterPro" id="IPR000210">
    <property type="entry name" value="BTB/POZ_dom"/>
</dbReference>
<accession>A0A1D1VR09</accession>
<reference evidence="3 4" key="1">
    <citation type="journal article" date="2016" name="Nat. Commun.">
        <title>Extremotolerant tardigrade genome and improved radiotolerance of human cultured cells by tardigrade-unique protein.</title>
        <authorList>
            <person name="Hashimoto T."/>
            <person name="Horikawa D.D."/>
            <person name="Saito Y."/>
            <person name="Kuwahara H."/>
            <person name="Kozuka-Hata H."/>
            <person name="Shin-I T."/>
            <person name="Minakuchi Y."/>
            <person name="Ohishi K."/>
            <person name="Motoyama A."/>
            <person name="Aizu T."/>
            <person name="Enomoto A."/>
            <person name="Kondo K."/>
            <person name="Tanaka S."/>
            <person name="Hara Y."/>
            <person name="Koshikawa S."/>
            <person name="Sagara H."/>
            <person name="Miura T."/>
            <person name="Yokobori S."/>
            <person name="Miyagawa K."/>
            <person name="Suzuki Y."/>
            <person name="Kubo T."/>
            <person name="Oyama M."/>
            <person name="Kohara Y."/>
            <person name="Fujiyama A."/>
            <person name="Arakawa K."/>
            <person name="Katayama T."/>
            <person name="Toyoda A."/>
            <person name="Kunieda T."/>
        </authorList>
    </citation>
    <scope>NUCLEOTIDE SEQUENCE [LARGE SCALE GENOMIC DNA]</scope>
    <source>
        <strain evidence="3 4">YOKOZUNA-1</strain>
    </source>
</reference>
<comment type="caution">
    <text evidence="3">The sequence shown here is derived from an EMBL/GenBank/DDBJ whole genome shotgun (WGS) entry which is preliminary data.</text>
</comment>
<evidence type="ECO:0000259" key="2">
    <source>
        <dbReference type="PROSITE" id="PS50097"/>
    </source>
</evidence>
<dbReference type="AlphaFoldDB" id="A0A1D1VR09"/>
<feature type="domain" description="BTB" evidence="2">
    <location>
        <begin position="1"/>
        <end position="60"/>
    </location>
</feature>
<evidence type="ECO:0000256" key="1">
    <source>
        <dbReference type="SAM" id="SignalP"/>
    </source>
</evidence>
<name>A0A1D1VR09_RAMVA</name>
<organism evidence="3 4">
    <name type="scientific">Ramazzottius varieornatus</name>
    <name type="common">Water bear</name>
    <name type="synonym">Tardigrade</name>
    <dbReference type="NCBI Taxonomy" id="947166"/>
    <lineage>
        <taxon>Eukaryota</taxon>
        <taxon>Metazoa</taxon>
        <taxon>Ecdysozoa</taxon>
        <taxon>Tardigrada</taxon>
        <taxon>Eutardigrada</taxon>
        <taxon>Parachela</taxon>
        <taxon>Hypsibioidea</taxon>
        <taxon>Ramazzottiidae</taxon>
        <taxon>Ramazzottius</taxon>
    </lineage>
</organism>
<gene>
    <name evidence="3" type="primary">RvY_14364-1</name>
    <name evidence="3" type="synonym">RvY_14364.1</name>
    <name evidence="3" type="ORF">RvY_14364</name>
</gene>
<protein>
    <recommendedName>
        <fullName evidence="2">BTB domain-containing protein</fullName>
    </recommendedName>
</protein>
<dbReference type="Proteomes" id="UP000186922">
    <property type="component" value="Unassembled WGS sequence"/>
</dbReference>
<feature type="signal peptide" evidence="1">
    <location>
        <begin position="1"/>
        <end position="19"/>
    </location>
</feature>
<evidence type="ECO:0000313" key="3">
    <source>
        <dbReference type="EMBL" id="GAV04017.1"/>
    </source>
</evidence>
<dbReference type="EMBL" id="BDGG01000010">
    <property type="protein sequence ID" value="GAV04017.1"/>
    <property type="molecule type" value="Genomic_DNA"/>
</dbReference>
<proteinExistence type="predicted"/>
<keyword evidence="1" id="KW-0732">Signal</keyword>
<dbReference type="PROSITE" id="PS50097">
    <property type="entry name" value="BTB"/>
    <property type="match status" value="1"/>
</dbReference>
<keyword evidence="4" id="KW-1185">Reference proteome</keyword>
<evidence type="ECO:0000313" key="4">
    <source>
        <dbReference type="Proteomes" id="UP000186922"/>
    </source>
</evidence>